<dbReference type="NCBIfam" id="TIGR02532">
    <property type="entry name" value="IV_pilin_GFxxxE"/>
    <property type="match status" value="1"/>
</dbReference>
<reference evidence="6 8" key="2">
    <citation type="submission" date="2020-02" db="EMBL/GenBank/DDBJ databases">
        <authorList>
            <person name="Feng H."/>
        </authorList>
    </citation>
    <scope>NUCLEOTIDE SEQUENCE [LARGE SCALE GENOMIC DNA]</scope>
    <source>
        <strain evidence="6 8">Gsoil 114</strain>
    </source>
</reference>
<dbReference type="EMBL" id="JRUN01000001">
    <property type="protein sequence ID" value="KHD86885.1"/>
    <property type="molecule type" value="Genomic_DNA"/>
</dbReference>
<dbReference type="STRING" id="363870.NG54_00450"/>
<organism evidence="5 7">
    <name type="scientific">Heyndrickxia ginsengihumi</name>
    <dbReference type="NCBI Taxonomy" id="363870"/>
    <lineage>
        <taxon>Bacteria</taxon>
        <taxon>Bacillati</taxon>
        <taxon>Bacillota</taxon>
        <taxon>Bacilli</taxon>
        <taxon>Bacillales</taxon>
        <taxon>Bacillaceae</taxon>
        <taxon>Heyndrickxia</taxon>
    </lineage>
</organism>
<keyword evidence="3" id="KW-0178">Competence</keyword>
<evidence type="ECO:0000313" key="7">
    <source>
        <dbReference type="Proteomes" id="UP000030588"/>
    </source>
</evidence>
<evidence type="ECO:0000313" key="5">
    <source>
        <dbReference type="EMBL" id="KHD86885.1"/>
    </source>
</evidence>
<dbReference type="PRINTS" id="PR00813">
    <property type="entry name" value="BCTERIALGSPG"/>
</dbReference>
<evidence type="ECO:0000313" key="8">
    <source>
        <dbReference type="Proteomes" id="UP000476934"/>
    </source>
</evidence>
<keyword evidence="4" id="KW-1133">Transmembrane helix</keyword>
<dbReference type="Proteomes" id="UP000030588">
    <property type="component" value="Unassembled WGS sequence"/>
</dbReference>
<sequence>MLRKKRKLLKSEKGFTLIELLAVIVILAIIAAIAIPAIGNIIKNSRIDAIKSDATQVLEAAKLYEASNNDAGSATNNTTTLDKDKLSSYLDDNDVSKLQDGYSVTVTEDSTSHKLTYKITATGKDGSVTVNFKDATLNDINSAKKGATDIPAQ</sequence>
<dbReference type="AlphaFoldDB" id="A0A0A6VF68"/>
<proteinExistence type="predicted"/>
<evidence type="ECO:0000256" key="1">
    <source>
        <dbReference type="ARBA" id="ARBA00004241"/>
    </source>
</evidence>
<accession>A0A0A6VF68</accession>
<keyword evidence="2" id="KW-0488">Methylation</keyword>
<reference evidence="6 8" key="3">
    <citation type="submission" date="2020-03" db="EMBL/GenBank/DDBJ databases">
        <title>Bacillus aquiflavi sp. nov., isolated from yellow water of strong flavor Chinese baijiu in Yibin region of China.</title>
        <authorList>
            <person name="Xie J."/>
        </authorList>
    </citation>
    <scope>NUCLEOTIDE SEQUENCE [LARGE SCALE GENOMIC DNA]</scope>
    <source>
        <strain evidence="6 8">Gsoil 114</strain>
    </source>
</reference>
<keyword evidence="4" id="KW-0812">Transmembrane</keyword>
<dbReference type="InterPro" id="IPR045584">
    <property type="entry name" value="Pilin-like"/>
</dbReference>
<dbReference type="InterPro" id="IPR000983">
    <property type="entry name" value="Bac_GSPG_pilin"/>
</dbReference>
<comment type="caution">
    <text evidence="5">The sequence shown here is derived from an EMBL/GenBank/DDBJ whole genome shotgun (WGS) entry which is preliminary data.</text>
</comment>
<evidence type="ECO:0000256" key="3">
    <source>
        <dbReference type="ARBA" id="ARBA00023287"/>
    </source>
</evidence>
<evidence type="ECO:0000313" key="6">
    <source>
        <dbReference type="EMBL" id="NEY20422.1"/>
    </source>
</evidence>
<dbReference type="Pfam" id="PF07963">
    <property type="entry name" value="N_methyl"/>
    <property type="match status" value="1"/>
</dbReference>
<dbReference type="GO" id="GO:0015628">
    <property type="term" value="P:protein secretion by the type II secretion system"/>
    <property type="evidence" value="ECO:0007669"/>
    <property type="project" value="InterPro"/>
</dbReference>
<dbReference type="RefSeq" id="WP_035352524.1">
    <property type="nucleotide sequence ID" value="NZ_JAAIWK010000016.1"/>
</dbReference>
<dbReference type="GO" id="GO:0015627">
    <property type="term" value="C:type II protein secretion system complex"/>
    <property type="evidence" value="ECO:0007669"/>
    <property type="project" value="InterPro"/>
</dbReference>
<comment type="subcellular location">
    <subcellularLocation>
        <location evidence="1">Cell surface</location>
    </subcellularLocation>
</comment>
<protein>
    <submittedName>
        <fullName evidence="5">Pilus assembly protein</fullName>
    </submittedName>
    <submittedName>
        <fullName evidence="6">Prepilin-type N-terminal cleavage/methylation domain-containing protein</fullName>
    </submittedName>
</protein>
<gene>
    <name evidence="6" type="ORF">G4D61_10685</name>
    <name evidence="5" type="ORF">NG54_00450</name>
</gene>
<dbReference type="InterPro" id="IPR012902">
    <property type="entry name" value="N_methyl_site"/>
</dbReference>
<evidence type="ECO:0000256" key="2">
    <source>
        <dbReference type="ARBA" id="ARBA00022481"/>
    </source>
</evidence>
<dbReference type="PANTHER" id="PTHR30093">
    <property type="entry name" value="GENERAL SECRETION PATHWAY PROTEIN G"/>
    <property type="match status" value="1"/>
</dbReference>
<dbReference type="GO" id="GO:0009986">
    <property type="term" value="C:cell surface"/>
    <property type="evidence" value="ECO:0007669"/>
    <property type="project" value="UniProtKB-SubCell"/>
</dbReference>
<dbReference type="GO" id="GO:0030420">
    <property type="term" value="P:establishment of competence for transformation"/>
    <property type="evidence" value="ECO:0007669"/>
    <property type="project" value="UniProtKB-KW"/>
</dbReference>
<name>A0A0A6VF68_9BACI</name>
<dbReference type="EMBL" id="JAAIWK010000016">
    <property type="protein sequence ID" value="NEY20422.1"/>
    <property type="molecule type" value="Genomic_DNA"/>
</dbReference>
<reference evidence="5 7" key="1">
    <citation type="submission" date="2014-10" db="EMBL/GenBank/DDBJ databases">
        <title>Draft genome of phytase producing Bacillus ginsengihumi strain M2.11.</title>
        <authorList>
            <person name="Toymentseva A."/>
            <person name="Boulygina E.A."/>
            <person name="Kazakov S.V."/>
            <person name="Kayumov I."/>
            <person name="Suleimanova A.D."/>
            <person name="Mardanova A.M."/>
            <person name="Maria S.N."/>
            <person name="Sergey M.Y."/>
            <person name="Sharipova M.R."/>
        </authorList>
    </citation>
    <scope>NUCLEOTIDE SEQUENCE [LARGE SCALE GENOMIC DNA]</scope>
    <source>
        <strain evidence="5 7">M2.11</strain>
    </source>
</reference>
<dbReference type="OrthoDB" id="2924892at2"/>
<dbReference type="Proteomes" id="UP000476934">
    <property type="component" value="Unassembled WGS sequence"/>
</dbReference>
<keyword evidence="4" id="KW-0472">Membrane</keyword>
<dbReference type="PROSITE" id="PS00409">
    <property type="entry name" value="PROKAR_NTER_METHYL"/>
    <property type="match status" value="1"/>
</dbReference>
<keyword evidence="8" id="KW-1185">Reference proteome</keyword>
<dbReference type="SUPFAM" id="SSF54523">
    <property type="entry name" value="Pili subunits"/>
    <property type="match status" value="1"/>
</dbReference>
<evidence type="ECO:0000256" key="4">
    <source>
        <dbReference type="SAM" id="Phobius"/>
    </source>
</evidence>
<dbReference type="Gene3D" id="3.30.700.10">
    <property type="entry name" value="Glycoprotein, Type 4 Pilin"/>
    <property type="match status" value="1"/>
</dbReference>
<feature type="transmembrane region" description="Helical" evidence="4">
    <location>
        <begin position="20"/>
        <end position="42"/>
    </location>
</feature>